<name>A0AAV7S2G3_PLEWA</name>
<protein>
    <submittedName>
        <fullName evidence="1">Uncharacterized protein</fullName>
    </submittedName>
</protein>
<gene>
    <name evidence="1" type="ORF">NDU88_010627</name>
</gene>
<sequence length="122" mass="13393">MSADLAMKRMARRVALFLFGVLWIAALIFWGSKRKPGAAEPEGQVSKVSRGGTLPSALWALRWIAELCVCATGARIFAFSRPLGENVDMQQSVHTCDCLTRKALEAVPEAMSDRRDPGSDLR</sequence>
<organism evidence="1 2">
    <name type="scientific">Pleurodeles waltl</name>
    <name type="common">Iberian ribbed newt</name>
    <dbReference type="NCBI Taxonomy" id="8319"/>
    <lineage>
        <taxon>Eukaryota</taxon>
        <taxon>Metazoa</taxon>
        <taxon>Chordata</taxon>
        <taxon>Craniata</taxon>
        <taxon>Vertebrata</taxon>
        <taxon>Euteleostomi</taxon>
        <taxon>Amphibia</taxon>
        <taxon>Batrachia</taxon>
        <taxon>Caudata</taxon>
        <taxon>Salamandroidea</taxon>
        <taxon>Salamandridae</taxon>
        <taxon>Pleurodelinae</taxon>
        <taxon>Pleurodeles</taxon>
    </lineage>
</organism>
<evidence type="ECO:0000313" key="2">
    <source>
        <dbReference type="Proteomes" id="UP001066276"/>
    </source>
</evidence>
<dbReference type="EMBL" id="JANPWB010000009">
    <property type="protein sequence ID" value="KAJ1157930.1"/>
    <property type="molecule type" value="Genomic_DNA"/>
</dbReference>
<accession>A0AAV7S2G3</accession>
<evidence type="ECO:0000313" key="1">
    <source>
        <dbReference type="EMBL" id="KAJ1157930.1"/>
    </source>
</evidence>
<keyword evidence="2" id="KW-1185">Reference proteome</keyword>
<comment type="caution">
    <text evidence="1">The sequence shown here is derived from an EMBL/GenBank/DDBJ whole genome shotgun (WGS) entry which is preliminary data.</text>
</comment>
<dbReference type="Proteomes" id="UP001066276">
    <property type="component" value="Chromosome 5"/>
</dbReference>
<dbReference type="AlphaFoldDB" id="A0AAV7S2G3"/>
<reference evidence="1" key="1">
    <citation type="journal article" date="2022" name="bioRxiv">
        <title>Sequencing and chromosome-scale assembly of the giantPleurodeles waltlgenome.</title>
        <authorList>
            <person name="Brown T."/>
            <person name="Elewa A."/>
            <person name="Iarovenko S."/>
            <person name="Subramanian E."/>
            <person name="Araus A.J."/>
            <person name="Petzold A."/>
            <person name="Susuki M."/>
            <person name="Suzuki K.-i.T."/>
            <person name="Hayashi T."/>
            <person name="Toyoda A."/>
            <person name="Oliveira C."/>
            <person name="Osipova E."/>
            <person name="Leigh N.D."/>
            <person name="Simon A."/>
            <person name="Yun M.H."/>
        </authorList>
    </citation>
    <scope>NUCLEOTIDE SEQUENCE</scope>
    <source>
        <strain evidence="1">20211129_DDA</strain>
        <tissue evidence="1">Liver</tissue>
    </source>
</reference>
<proteinExistence type="predicted"/>